<sequence length="283" mass="31378">MPPRSNPTARQARLGAELRKLREASGMSAGEAGALLGGGAAGIGHIEAGRWGVSAERVRRLAAHYRAADERLVGELCAMAEERGRGWWEEFRGVLAPGFLDVSELEHHATALRLMQLTHVPGIFQTEDYARVVFAGARPRLPERELRARVAHRVSRRRVFARTPAPETEVVVHEAALRMRYGSRAVQRGQLEFLTDVARWPHVTLRVIPFDTDDLIGTAQSMLYAVGPVPQLDTVQIDSAFGGGFVDAYALVTMYRELFDSLARSALRPEESRKLIHRAAQEL</sequence>
<protein>
    <submittedName>
        <fullName evidence="2">Transcriptional regulator</fullName>
    </submittedName>
</protein>
<name>A0A2A2D3G6_9ACTN</name>
<dbReference type="PROSITE" id="PS50943">
    <property type="entry name" value="HTH_CROC1"/>
    <property type="match status" value="1"/>
</dbReference>
<feature type="domain" description="HTH cro/C1-type" evidence="1">
    <location>
        <begin position="18"/>
        <end position="72"/>
    </location>
</feature>
<dbReference type="InterPro" id="IPR010982">
    <property type="entry name" value="Lambda_DNA-bd_dom_sf"/>
</dbReference>
<dbReference type="SMART" id="SM00530">
    <property type="entry name" value="HTH_XRE"/>
    <property type="match status" value="1"/>
</dbReference>
<dbReference type="Pfam" id="PF19054">
    <property type="entry name" value="DUF5753"/>
    <property type="match status" value="1"/>
</dbReference>
<dbReference type="EMBL" id="NSJV01000497">
    <property type="protein sequence ID" value="PAU46074.1"/>
    <property type="molecule type" value="Genomic_DNA"/>
</dbReference>
<dbReference type="Proteomes" id="UP000218944">
    <property type="component" value="Unassembled WGS sequence"/>
</dbReference>
<dbReference type="Gene3D" id="1.10.260.40">
    <property type="entry name" value="lambda repressor-like DNA-binding domains"/>
    <property type="match status" value="1"/>
</dbReference>
<dbReference type="SUPFAM" id="SSF47413">
    <property type="entry name" value="lambda repressor-like DNA-binding domains"/>
    <property type="match status" value="1"/>
</dbReference>
<keyword evidence="3" id="KW-1185">Reference proteome</keyword>
<dbReference type="Pfam" id="PF13560">
    <property type="entry name" value="HTH_31"/>
    <property type="match status" value="1"/>
</dbReference>
<gene>
    <name evidence="2" type="ORF">CK936_25995</name>
</gene>
<accession>A0A2A2D3G6</accession>
<dbReference type="GO" id="GO:0003677">
    <property type="term" value="F:DNA binding"/>
    <property type="evidence" value="ECO:0007669"/>
    <property type="project" value="InterPro"/>
</dbReference>
<dbReference type="AlphaFoldDB" id="A0A2A2D3G6"/>
<proteinExistence type="predicted"/>
<comment type="caution">
    <text evidence="2">The sequence shown here is derived from an EMBL/GenBank/DDBJ whole genome shotgun (WGS) entry which is preliminary data.</text>
</comment>
<evidence type="ECO:0000313" key="2">
    <source>
        <dbReference type="EMBL" id="PAU46074.1"/>
    </source>
</evidence>
<evidence type="ECO:0000259" key="1">
    <source>
        <dbReference type="PROSITE" id="PS50943"/>
    </source>
</evidence>
<dbReference type="InterPro" id="IPR001387">
    <property type="entry name" value="Cro/C1-type_HTH"/>
</dbReference>
<dbReference type="RefSeq" id="WP_095583407.1">
    <property type="nucleotide sequence ID" value="NZ_JAJQQQ010000022.1"/>
</dbReference>
<reference evidence="2 3" key="1">
    <citation type="submission" date="2017-08" db="EMBL/GenBank/DDBJ databases">
        <title>Genome sequence of Streptomyces albireticuli NRRL B-1670.</title>
        <authorList>
            <person name="Graham D.E."/>
            <person name="Mahan K.M."/>
            <person name="Klingeman D.M."/>
            <person name="Hettich R.L."/>
            <person name="Parry R.J."/>
            <person name="Spain J.C."/>
        </authorList>
    </citation>
    <scope>NUCLEOTIDE SEQUENCE [LARGE SCALE GENOMIC DNA]</scope>
    <source>
        <strain evidence="2 3">NRRL B-1670</strain>
    </source>
</reference>
<organism evidence="2 3">
    <name type="scientific">Streptomyces albireticuli</name>
    <dbReference type="NCBI Taxonomy" id="1940"/>
    <lineage>
        <taxon>Bacteria</taxon>
        <taxon>Bacillati</taxon>
        <taxon>Actinomycetota</taxon>
        <taxon>Actinomycetes</taxon>
        <taxon>Kitasatosporales</taxon>
        <taxon>Streptomycetaceae</taxon>
        <taxon>Streptomyces</taxon>
    </lineage>
</organism>
<dbReference type="InterPro" id="IPR043917">
    <property type="entry name" value="DUF5753"/>
</dbReference>
<evidence type="ECO:0000313" key="3">
    <source>
        <dbReference type="Proteomes" id="UP000218944"/>
    </source>
</evidence>